<gene>
    <name evidence="1" type="ORF">HHI36_014667</name>
</gene>
<accession>A0ABD2N3C0</accession>
<protein>
    <submittedName>
        <fullName evidence="1">Uncharacterized protein</fullName>
    </submittedName>
</protein>
<name>A0ABD2N3C0_9CUCU</name>
<dbReference type="Proteomes" id="UP001516400">
    <property type="component" value="Unassembled WGS sequence"/>
</dbReference>
<proteinExistence type="predicted"/>
<keyword evidence="2" id="KW-1185">Reference proteome</keyword>
<organism evidence="1 2">
    <name type="scientific">Cryptolaemus montrouzieri</name>
    <dbReference type="NCBI Taxonomy" id="559131"/>
    <lineage>
        <taxon>Eukaryota</taxon>
        <taxon>Metazoa</taxon>
        <taxon>Ecdysozoa</taxon>
        <taxon>Arthropoda</taxon>
        <taxon>Hexapoda</taxon>
        <taxon>Insecta</taxon>
        <taxon>Pterygota</taxon>
        <taxon>Neoptera</taxon>
        <taxon>Endopterygota</taxon>
        <taxon>Coleoptera</taxon>
        <taxon>Polyphaga</taxon>
        <taxon>Cucujiformia</taxon>
        <taxon>Coccinelloidea</taxon>
        <taxon>Coccinellidae</taxon>
        <taxon>Scymninae</taxon>
        <taxon>Scymnini</taxon>
        <taxon>Cryptolaemus</taxon>
    </lineage>
</organism>
<dbReference type="EMBL" id="JABFTP020000062">
    <property type="protein sequence ID" value="KAL3273211.1"/>
    <property type="molecule type" value="Genomic_DNA"/>
</dbReference>
<evidence type="ECO:0000313" key="2">
    <source>
        <dbReference type="Proteomes" id="UP001516400"/>
    </source>
</evidence>
<reference evidence="1 2" key="1">
    <citation type="journal article" date="2021" name="BMC Biol.">
        <title>Horizontally acquired antibacterial genes associated with adaptive radiation of ladybird beetles.</title>
        <authorList>
            <person name="Li H.S."/>
            <person name="Tang X.F."/>
            <person name="Huang Y.H."/>
            <person name="Xu Z.Y."/>
            <person name="Chen M.L."/>
            <person name="Du X.Y."/>
            <person name="Qiu B.Y."/>
            <person name="Chen P.T."/>
            <person name="Zhang W."/>
            <person name="Slipinski A."/>
            <person name="Escalona H.E."/>
            <person name="Waterhouse R.M."/>
            <person name="Zwick A."/>
            <person name="Pang H."/>
        </authorList>
    </citation>
    <scope>NUCLEOTIDE SEQUENCE [LARGE SCALE GENOMIC DNA]</scope>
    <source>
        <strain evidence="1">SYSU2018</strain>
    </source>
</reference>
<sequence length="99" mass="11779">MIFLFNQPPGSLRNCKENIFLYYLSLEKATVLKRNYVFFLVANISLVLNRDKIDLFFFAFFSLRIHNINMLYKSHNFYLNVYVQCIISTMYLLTNIAST</sequence>
<dbReference type="AlphaFoldDB" id="A0ABD2N3C0"/>
<evidence type="ECO:0000313" key="1">
    <source>
        <dbReference type="EMBL" id="KAL3273211.1"/>
    </source>
</evidence>
<comment type="caution">
    <text evidence="1">The sequence shown here is derived from an EMBL/GenBank/DDBJ whole genome shotgun (WGS) entry which is preliminary data.</text>
</comment>